<organism evidence="2 3">
    <name type="scientific">Paspalum notatum var. saurae</name>
    <dbReference type="NCBI Taxonomy" id="547442"/>
    <lineage>
        <taxon>Eukaryota</taxon>
        <taxon>Viridiplantae</taxon>
        <taxon>Streptophyta</taxon>
        <taxon>Embryophyta</taxon>
        <taxon>Tracheophyta</taxon>
        <taxon>Spermatophyta</taxon>
        <taxon>Magnoliopsida</taxon>
        <taxon>Liliopsida</taxon>
        <taxon>Poales</taxon>
        <taxon>Poaceae</taxon>
        <taxon>PACMAD clade</taxon>
        <taxon>Panicoideae</taxon>
        <taxon>Andropogonodae</taxon>
        <taxon>Paspaleae</taxon>
        <taxon>Paspalinae</taxon>
        <taxon>Paspalum</taxon>
    </lineage>
</organism>
<sequence>MEAPSDPTPSPLRRRRRRGSTAFSLFPPRRRHSRLLPVNPAASARGRPSPSRSCRWRPCSWLCRLSTSSNLLVHGRLPGLPATPCASSTMDPVAELVLDASSPAVPAMAERKTRPPPHVLPHPVDGLLLRCAAASTNIQQPRRLLHRPWRPTVAWVGGSAARRERAR</sequence>
<accession>A0AAQ3WXZ4</accession>
<feature type="region of interest" description="Disordered" evidence="1">
    <location>
        <begin position="1"/>
        <end position="53"/>
    </location>
</feature>
<name>A0AAQ3WXZ4_PASNO</name>
<evidence type="ECO:0000313" key="2">
    <source>
        <dbReference type="EMBL" id="WVZ77631.1"/>
    </source>
</evidence>
<feature type="compositionally biased region" description="Low complexity" evidence="1">
    <location>
        <begin position="40"/>
        <end position="53"/>
    </location>
</feature>
<protein>
    <submittedName>
        <fullName evidence="2">Uncharacterized protein</fullName>
    </submittedName>
</protein>
<gene>
    <name evidence="2" type="ORF">U9M48_025477</name>
</gene>
<feature type="compositionally biased region" description="Pro residues" evidence="1">
    <location>
        <begin position="1"/>
        <end position="10"/>
    </location>
</feature>
<dbReference type="Proteomes" id="UP001341281">
    <property type="component" value="Chromosome 05"/>
</dbReference>
<dbReference type="EMBL" id="CP144749">
    <property type="protein sequence ID" value="WVZ77631.1"/>
    <property type="molecule type" value="Genomic_DNA"/>
</dbReference>
<evidence type="ECO:0000256" key="1">
    <source>
        <dbReference type="SAM" id="MobiDB-lite"/>
    </source>
</evidence>
<proteinExistence type="predicted"/>
<keyword evidence="3" id="KW-1185">Reference proteome</keyword>
<dbReference type="AlphaFoldDB" id="A0AAQ3WXZ4"/>
<reference evidence="2 3" key="1">
    <citation type="submission" date="2024-02" db="EMBL/GenBank/DDBJ databases">
        <title>High-quality chromosome-scale genome assembly of Pensacola bahiagrass (Paspalum notatum Flugge var. saurae).</title>
        <authorList>
            <person name="Vega J.M."/>
            <person name="Podio M."/>
            <person name="Orjuela J."/>
            <person name="Siena L.A."/>
            <person name="Pessino S.C."/>
            <person name="Combes M.C."/>
            <person name="Mariac C."/>
            <person name="Albertini E."/>
            <person name="Pupilli F."/>
            <person name="Ortiz J.P.A."/>
            <person name="Leblanc O."/>
        </authorList>
    </citation>
    <scope>NUCLEOTIDE SEQUENCE [LARGE SCALE GENOMIC DNA]</scope>
    <source>
        <strain evidence="2">R1</strain>
        <tissue evidence="2">Leaf</tissue>
    </source>
</reference>
<evidence type="ECO:0000313" key="3">
    <source>
        <dbReference type="Proteomes" id="UP001341281"/>
    </source>
</evidence>